<dbReference type="InParanoid" id="A0A4R5CIX9"/>
<feature type="transmembrane region" description="Helical" evidence="7">
    <location>
        <begin position="96"/>
        <end position="117"/>
    </location>
</feature>
<feature type="transmembrane region" description="Helical" evidence="7">
    <location>
        <begin position="230"/>
        <end position="250"/>
    </location>
</feature>
<evidence type="ECO:0000256" key="6">
    <source>
        <dbReference type="ARBA" id="ARBA00023136"/>
    </source>
</evidence>
<dbReference type="EMBL" id="SMKZ01000053">
    <property type="protein sequence ID" value="TDE00219.1"/>
    <property type="molecule type" value="Genomic_DNA"/>
</dbReference>
<evidence type="ECO:0000256" key="4">
    <source>
        <dbReference type="ARBA" id="ARBA00022692"/>
    </source>
</evidence>
<reference evidence="10 11" key="1">
    <citation type="submission" date="2019-03" db="EMBL/GenBank/DDBJ databases">
        <title>Draft genome sequences of novel Actinobacteria.</title>
        <authorList>
            <person name="Sahin N."/>
            <person name="Ay H."/>
            <person name="Saygin H."/>
        </authorList>
    </citation>
    <scope>NUCLEOTIDE SEQUENCE [LARGE SCALE GENOMIC DNA]</scope>
    <source>
        <strain evidence="10 11">5K138</strain>
    </source>
</reference>
<accession>A0A4R5CIX9</accession>
<feature type="domain" description="ABC transmembrane type-1" evidence="9">
    <location>
        <begin position="92"/>
        <end position="305"/>
    </location>
</feature>
<name>A0A4R5CIX9_9ACTN</name>
<evidence type="ECO:0000259" key="9">
    <source>
        <dbReference type="PROSITE" id="PS50928"/>
    </source>
</evidence>
<evidence type="ECO:0000256" key="1">
    <source>
        <dbReference type="ARBA" id="ARBA00004651"/>
    </source>
</evidence>
<feature type="transmembrane region" description="Helical" evidence="7">
    <location>
        <begin position="171"/>
        <end position="199"/>
    </location>
</feature>
<feature type="transmembrane region" description="Helical" evidence="7">
    <location>
        <begin position="282"/>
        <end position="304"/>
    </location>
</feature>
<keyword evidence="6 7" id="KW-0472">Membrane</keyword>
<dbReference type="GO" id="GO:0005886">
    <property type="term" value="C:plasma membrane"/>
    <property type="evidence" value="ECO:0007669"/>
    <property type="project" value="UniProtKB-SubCell"/>
</dbReference>
<dbReference type="InterPro" id="IPR000515">
    <property type="entry name" value="MetI-like"/>
</dbReference>
<dbReference type="PANTHER" id="PTHR30193">
    <property type="entry name" value="ABC TRANSPORTER PERMEASE PROTEIN"/>
    <property type="match status" value="1"/>
</dbReference>
<organism evidence="10 11">
    <name type="scientific">Jiangella asiatica</name>
    <dbReference type="NCBI Taxonomy" id="2530372"/>
    <lineage>
        <taxon>Bacteria</taxon>
        <taxon>Bacillati</taxon>
        <taxon>Actinomycetota</taxon>
        <taxon>Actinomycetes</taxon>
        <taxon>Jiangellales</taxon>
        <taxon>Jiangellaceae</taxon>
        <taxon>Jiangella</taxon>
    </lineage>
</organism>
<dbReference type="PROSITE" id="PS50928">
    <property type="entry name" value="ABC_TM1"/>
    <property type="match status" value="1"/>
</dbReference>
<evidence type="ECO:0000313" key="10">
    <source>
        <dbReference type="EMBL" id="TDE00219.1"/>
    </source>
</evidence>
<dbReference type="PANTHER" id="PTHR30193:SF1">
    <property type="entry name" value="ABC TRANSPORTER PERMEASE PROTEIN YESP-RELATED"/>
    <property type="match status" value="1"/>
</dbReference>
<feature type="transmembrane region" description="Helical" evidence="7">
    <location>
        <begin position="129"/>
        <end position="151"/>
    </location>
</feature>
<comment type="similarity">
    <text evidence="7">Belongs to the binding-protein-dependent transport system permease family.</text>
</comment>
<proteinExistence type="inferred from homology"/>
<keyword evidence="11" id="KW-1185">Reference proteome</keyword>
<dbReference type="OrthoDB" id="9804439at2"/>
<evidence type="ECO:0000313" key="11">
    <source>
        <dbReference type="Proteomes" id="UP000294739"/>
    </source>
</evidence>
<dbReference type="Proteomes" id="UP000294739">
    <property type="component" value="Unassembled WGS sequence"/>
</dbReference>
<feature type="transmembrane region" description="Helical" evidence="7">
    <location>
        <begin position="33"/>
        <end position="59"/>
    </location>
</feature>
<dbReference type="InterPro" id="IPR035906">
    <property type="entry name" value="MetI-like_sf"/>
</dbReference>
<evidence type="ECO:0000256" key="5">
    <source>
        <dbReference type="ARBA" id="ARBA00022989"/>
    </source>
</evidence>
<dbReference type="GO" id="GO:0055085">
    <property type="term" value="P:transmembrane transport"/>
    <property type="evidence" value="ECO:0007669"/>
    <property type="project" value="InterPro"/>
</dbReference>
<dbReference type="SUPFAM" id="SSF161098">
    <property type="entry name" value="MetI-like"/>
    <property type="match status" value="1"/>
</dbReference>
<dbReference type="Pfam" id="PF00528">
    <property type="entry name" value="BPD_transp_1"/>
    <property type="match status" value="1"/>
</dbReference>
<gene>
    <name evidence="10" type="ORF">E1269_26260</name>
</gene>
<keyword evidence="5 7" id="KW-1133">Transmembrane helix</keyword>
<keyword evidence="4 7" id="KW-0812">Transmembrane</keyword>
<comment type="subcellular location">
    <subcellularLocation>
        <location evidence="1 7">Cell membrane</location>
        <topology evidence="1 7">Multi-pass membrane protein</topology>
    </subcellularLocation>
</comment>
<comment type="caution">
    <text evidence="10">The sequence shown here is derived from an EMBL/GenBank/DDBJ whole genome shotgun (WGS) entry which is preliminary data.</text>
</comment>
<feature type="region of interest" description="Disordered" evidence="8">
    <location>
        <begin position="1"/>
        <end position="23"/>
    </location>
</feature>
<evidence type="ECO:0000256" key="2">
    <source>
        <dbReference type="ARBA" id="ARBA00022448"/>
    </source>
</evidence>
<evidence type="ECO:0000256" key="8">
    <source>
        <dbReference type="SAM" id="MobiDB-lite"/>
    </source>
</evidence>
<dbReference type="AlphaFoldDB" id="A0A4R5CIX9"/>
<keyword evidence="2 7" id="KW-0813">Transport</keyword>
<sequence>MSVTTQPSTALGHGPAGPDRRLRSGQARMEQRWGLGMALPAITGFVLFIVGPMIASFVIGLTDWTIGESPTFVGIDNFTTMLGDDPLFWQSVGSTLYYAILAVPLTLVVGFGVALLLNQTVRARGFFRTLFYLPVLVPSVASAILWTWIYNPDLGLLNSLLESANLPTSQWIYGTATVIPSLAIMSAWGFGNMAVIFLAGLQGVPHHLYEAVECDGGGAWHKLRYVTLPMMTPTILYNLVMGMIAALQIFNEAYLMTEGGPGNRSLFWVYYIYRTAFGESRLGYACALSWGLFVVVATITVLIFRSARKWVFYLGSDS</sequence>
<dbReference type="InterPro" id="IPR051393">
    <property type="entry name" value="ABC_transporter_permease"/>
</dbReference>
<evidence type="ECO:0000256" key="7">
    <source>
        <dbReference type="RuleBase" id="RU363032"/>
    </source>
</evidence>
<dbReference type="Gene3D" id="1.10.3720.10">
    <property type="entry name" value="MetI-like"/>
    <property type="match status" value="1"/>
</dbReference>
<dbReference type="CDD" id="cd06261">
    <property type="entry name" value="TM_PBP2"/>
    <property type="match status" value="1"/>
</dbReference>
<keyword evidence="3" id="KW-1003">Cell membrane</keyword>
<evidence type="ECO:0000256" key="3">
    <source>
        <dbReference type="ARBA" id="ARBA00022475"/>
    </source>
</evidence>
<protein>
    <submittedName>
        <fullName evidence="10">Sugar ABC transporter permease</fullName>
    </submittedName>
</protein>